<organism evidence="2 3">
    <name type="scientific">Colletotrichum asianum</name>
    <dbReference type="NCBI Taxonomy" id="702518"/>
    <lineage>
        <taxon>Eukaryota</taxon>
        <taxon>Fungi</taxon>
        <taxon>Dikarya</taxon>
        <taxon>Ascomycota</taxon>
        <taxon>Pezizomycotina</taxon>
        <taxon>Sordariomycetes</taxon>
        <taxon>Hypocreomycetidae</taxon>
        <taxon>Glomerellales</taxon>
        <taxon>Glomerellaceae</taxon>
        <taxon>Colletotrichum</taxon>
        <taxon>Colletotrichum gloeosporioides species complex</taxon>
    </lineage>
</organism>
<proteinExistence type="predicted"/>
<sequence>MKLLRVPSTSFLSVLLQPNPAVPAKVVRRIASSTELRKGSYASVPPSKPPRRGPINRSCTSVMWEETDPVKPYRLSQDQRHLN</sequence>
<keyword evidence="3" id="KW-1185">Reference proteome</keyword>
<dbReference type="EMBL" id="WOWK01000017">
    <property type="protein sequence ID" value="KAF0328501.1"/>
    <property type="molecule type" value="Genomic_DNA"/>
</dbReference>
<comment type="caution">
    <text evidence="2">The sequence shown here is derived from an EMBL/GenBank/DDBJ whole genome shotgun (WGS) entry which is preliminary data.</text>
</comment>
<evidence type="ECO:0000256" key="1">
    <source>
        <dbReference type="SAM" id="MobiDB-lite"/>
    </source>
</evidence>
<evidence type="ECO:0000313" key="2">
    <source>
        <dbReference type="EMBL" id="KAF0328501.1"/>
    </source>
</evidence>
<evidence type="ECO:0000313" key="3">
    <source>
        <dbReference type="Proteomes" id="UP000434172"/>
    </source>
</evidence>
<name>A0A8H3WGU2_9PEZI</name>
<feature type="region of interest" description="Disordered" evidence="1">
    <location>
        <begin position="37"/>
        <end position="63"/>
    </location>
</feature>
<accession>A0A8H3WGU2</accession>
<reference evidence="2 3" key="1">
    <citation type="submission" date="2019-12" db="EMBL/GenBank/DDBJ databases">
        <title>A genome sequence resource for the geographically widespread anthracnose pathogen Colletotrichum asianum.</title>
        <authorList>
            <person name="Meng Y."/>
        </authorList>
    </citation>
    <scope>NUCLEOTIDE SEQUENCE [LARGE SCALE GENOMIC DNA]</scope>
    <source>
        <strain evidence="2 3">ICMP 18580</strain>
    </source>
</reference>
<gene>
    <name evidence="2" type="ORF">GQ607_004297</name>
</gene>
<protein>
    <submittedName>
        <fullName evidence="2">Uncharacterized protein</fullName>
    </submittedName>
</protein>
<dbReference type="AlphaFoldDB" id="A0A8H3WGU2"/>
<dbReference type="Proteomes" id="UP000434172">
    <property type="component" value="Unassembled WGS sequence"/>
</dbReference>